<dbReference type="EMBL" id="NEVJ01000003">
    <property type="protein sequence ID" value="OZI21500.1"/>
    <property type="molecule type" value="Genomic_DNA"/>
</dbReference>
<organism evidence="4 5">
    <name type="scientific">Bordetella genomosp. 9</name>
    <dbReference type="NCBI Taxonomy" id="1416803"/>
    <lineage>
        <taxon>Bacteria</taxon>
        <taxon>Pseudomonadati</taxon>
        <taxon>Pseudomonadota</taxon>
        <taxon>Betaproteobacteria</taxon>
        <taxon>Burkholderiales</taxon>
        <taxon>Alcaligenaceae</taxon>
        <taxon>Bordetella</taxon>
    </lineage>
</organism>
<evidence type="ECO:0000256" key="2">
    <source>
        <dbReference type="ARBA" id="ARBA00023150"/>
    </source>
</evidence>
<dbReference type="GO" id="GO:0005737">
    <property type="term" value="C:cytoplasm"/>
    <property type="evidence" value="ECO:0007669"/>
    <property type="project" value="UniProtKB-SubCell"/>
</dbReference>
<dbReference type="RefSeq" id="WP_094850035.1">
    <property type="nucleotide sequence ID" value="NZ_NEVJ01000003.1"/>
</dbReference>
<comment type="caution">
    <text evidence="3">Lacks conserved residue(s) required for the propagation of feature annotation.</text>
</comment>
<sequence length="297" mass="30990">MACTDAGLPPTSAPARVLRVRDGVAAARPDDDILAEETPIALEYNGISHATMLATPADLEDFAIGFSLTEGIIDDARDVRDIEARVSEDGVVLELTIASACAARLKERRRALSGRTGCGLCGVETLPEVLRDIPPVPPGAPVAARAVLEAMRAMRERQPLHALTGATHAAGWARPDGTLVLVREDVGRHNALDKLIGALARRRHGAPVDTAPVDTAAVDTAAVDVAAPGGSGIIVVSSRASFEMVQKTAAAGVGVLAAVSAPTALARRLADRLNIALLGFMRDDDTTLYAHEERISA</sequence>
<dbReference type="Pfam" id="PF02634">
    <property type="entry name" value="FdhD-NarQ"/>
    <property type="match status" value="1"/>
</dbReference>
<dbReference type="Gene3D" id="3.40.140.10">
    <property type="entry name" value="Cytidine Deaminase, domain 2"/>
    <property type="match status" value="1"/>
</dbReference>
<comment type="similarity">
    <text evidence="3">Belongs to the FdhD family.</text>
</comment>
<evidence type="ECO:0000313" key="5">
    <source>
        <dbReference type="Proteomes" id="UP000216857"/>
    </source>
</evidence>
<dbReference type="GO" id="GO:0016783">
    <property type="term" value="F:sulfurtransferase activity"/>
    <property type="evidence" value="ECO:0007669"/>
    <property type="project" value="InterPro"/>
</dbReference>
<comment type="subcellular location">
    <subcellularLocation>
        <location evidence="3">Cytoplasm</location>
    </subcellularLocation>
</comment>
<comment type="function">
    <text evidence="3">Required for formate dehydrogenase (FDH) activity. Acts as a sulfur carrier protein that transfers sulfur from IscS to the molybdenum cofactor prior to its insertion into FDH.</text>
</comment>
<name>A0A261RA39_9BORD</name>
<dbReference type="GO" id="GO:0097163">
    <property type="term" value="F:sulfur carrier activity"/>
    <property type="evidence" value="ECO:0007669"/>
    <property type="project" value="UniProtKB-UniRule"/>
</dbReference>
<reference evidence="4" key="1">
    <citation type="submission" date="2017-05" db="EMBL/GenBank/DDBJ databases">
        <title>Complete and WGS of Bordetella genogroups.</title>
        <authorList>
            <person name="Spilker T."/>
            <person name="Lipuma J."/>
        </authorList>
    </citation>
    <scope>NUCLEOTIDE SEQUENCE</scope>
    <source>
        <strain evidence="4">AU21707</strain>
    </source>
</reference>
<dbReference type="AlphaFoldDB" id="A0A261RA39"/>
<dbReference type="PIRSF" id="PIRSF015626">
    <property type="entry name" value="FdhD"/>
    <property type="match status" value="1"/>
</dbReference>
<comment type="caution">
    <text evidence="4">The sequence shown here is derived from an EMBL/GenBank/DDBJ whole genome shotgun (WGS) entry which is preliminary data.</text>
</comment>
<dbReference type="Gene3D" id="3.10.20.10">
    <property type="match status" value="1"/>
</dbReference>
<dbReference type="Proteomes" id="UP000216857">
    <property type="component" value="Unassembled WGS sequence"/>
</dbReference>
<gene>
    <name evidence="3" type="primary">fdhD</name>
    <name evidence="4" type="ORF">CAL26_22995</name>
</gene>
<evidence type="ECO:0000313" key="4">
    <source>
        <dbReference type="EMBL" id="OZI21500.1"/>
    </source>
</evidence>
<keyword evidence="5" id="KW-1185">Reference proteome</keyword>
<dbReference type="GO" id="GO:0006777">
    <property type="term" value="P:Mo-molybdopterin cofactor biosynthetic process"/>
    <property type="evidence" value="ECO:0007669"/>
    <property type="project" value="UniProtKB-UniRule"/>
</dbReference>
<dbReference type="PANTHER" id="PTHR30592">
    <property type="entry name" value="FORMATE DEHYDROGENASE"/>
    <property type="match status" value="1"/>
</dbReference>
<evidence type="ECO:0000256" key="1">
    <source>
        <dbReference type="ARBA" id="ARBA00022490"/>
    </source>
</evidence>
<feature type="active site" description="Cysteine persulfide intermediate" evidence="3">
    <location>
        <position position="118"/>
    </location>
</feature>
<dbReference type="SUPFAM" id="SSF53927">
    <property type="entry name" value="Cytidine deaminase-like"/>
    <property type="match status" value="1"/>
</dbReference>
<dbReference type="InterPro" id="IPR016193">
    <property type="entry name" value="Cytidine_deaminase-like"/>
</dbReference>
<keyword evidence="1 3" id="KW-0963">Cytoplasm</keyword>
<protein>
    <recommendedName>
        <fullName evidence="3">Sulfur carrier protein FdhD</fullName>
    </recommendedName>
</protein>
<dbReference type="HAMAP" id="MF_00187">
    <property type="entry name" value="FdhD"/>
    <property type="match status" value="1"/>
</dbReference>
<keyword evidence="2 3" id="KW-0501">Molybdenum cofactor biosynthesis</keyword>
<accession>A0A261RA39</accession>
<dbReference type="OrthoDB" id="3197277at2"/>
<dbReference type="InterPro" id="IPR003786">
    <property type="entry name" value="FdhD"/>
</dbReference>
<dbReference type="PANTHER" id="PTHR30592:SF1">
    <property type="entry name" value="SULFUR CARRIER PROTEIN FDHD"/>
    <property type="match status" value="1"/>
</dbReference>
<evidence type="ECO:0000256" key="3">
    <source>
        <dbReference type="HAMAP-Rule" id="MF_00187"/>
    </source>
</evidence>
<proteinExistence type="inferred from homology"/>